<dbReference type="AlphaFoldDB" id="A0AAW0TWD6"/>
<keyword evidence="2" id="KW-0812">Transmembrane</keyword>
<dbReference type="EMBL" id="JARAKH010000023">
    <property type="protein sequence ID" value="KAK8392039.1"/>
    <property type="molecule type" value="Genomic_DNA"/>
</dbReference>
<feature type="compositionally biased region" description="Low complexity" evidence="1">
    <location>
        <begin position="543"/>
        <end position="564"/>
    </location>
</feature>
<gene>
    <name evidence="3" type="ORF">O3P69_017568</name>
</gene>
<proteinExistence type="predicted"/>
<reference evidence="3 4" key="1">
    <citation type="submission" date="2023-03" db="EMBL/GenBank/DDBJ databases">
        <title>High-quality genome of Scylla paramamosain provides insights in environmental adaptation.</title>
        <authorList>
            <person name="Zhang L."/>
        </authorList>
    </citation>
    <scope>NUCLEOTIDE SEQUENCE [LARGE SCALE GENOMIC DNA]</scope>
    <source>
        <strain evidence="3">LZ_2023a</strain>
        <tissue evidence="3">Muscle</tissue>
    </source>
</reference>
<dbReference type="Proteomes" id="UP001487740">
    <property type="component" value="Unassembled WGS sequence"/>
</dbReference>
<accession>A0AAW0TWD6</accession>
<feature type="compositionally biased region" description="Polar residues" evidence="1">
    <location>
        <begin position="772"/>
        <end position="781"/>
    </location>
</feature>
<feature type="region of interest" description="Disordered" evidence="1">
    <location>
        <begin position="463"/>
        <end position="488"/>
    </location>
</feature>
<feature type="compositionally biased region" description="Low complexity" evidence="1">
    <location>
        <begin position="470"/>
        <end position="483"/>
    </location>
</feature>
<keyword evidence="2" id="KW-0472">Membrane</keyword>
<name>A0AAW0TWD6_SCYPA</name>
<keyword evidence="2" id="KW-1133">Transmembrane helix</keyword>
<feature type="compositionally biased region" description="Polar residues" evidence="1">
    <location>
        <begin position="336"/>
        <end position="361"/>
    </location>
</feature>
<evidence type="ECO:0000256" key="2">
    <source>
        <dbReference type="SAM" id="Phobius"/>
    </source>
</evidence>
<feature type="compositionally biased region" description="Polar residues" evidence="1">
    <location>
        <begin position="738"/>
        <end position="763"/>
    </location>
</feature>
<evidence type="ECO:0000313" key="4">
    <source>
        <dbReference type="Proteomes" id="UP001487740"/>
    </source>
</evidence>
<keyword evidence="4" id="KW-1185">Reference proteome</keyword>
<dbReference type="EMBL" id="JARAKH010000023">
    <property type="protein sequence ID" value="KAK8392040.1"/>
    <property type="molecule type" value="Genomic_DNA"/>
</dbReference>
<feature type="region of interest" description="Disordered" evidence="1">
    <location>
        <begin position="579"/>
        <end position="676"/>
    </location>
</feature>
<comment type="caution">
    <text evidence="3">The sequence shown here is derived from an EMBL/GenBank/DDBJ whole genome shotgun (WGS) entry which is preliminary data.</text>
</comment>
<feature type="region of interest" description="Disordered" evidence="1">
    <location>
        <begin position="397"/>
        <end position="434"/>
    </location>
</feature>
<feature type="transmembrane region" description="Helical" evidence="2">
    <location>
        <begin position="56"/>
        <end position="79"/>
    </location>
</feature>
<feature type="compositionally biased region" description="Low complexity" evidence="1">
    <location>
        <begin position="838"/>
        <end position="847"/>
    </location>
</feature>
<organism evidence="3 4">
    <name type="scientific">Scylla paramamosain</name>
    <name type="common">Mud crab</name>
    <dbReference type="NCBI Taxonomy" id="85552"/>
    <lineage>
        <taxon>Eukaryota</taxon>
        <taxon>Metazoa</taxon>
        <taxon>Ecdysozoa</taxon>
        <taxon>Arthropoda</taxon>
        <taxon>Crustacea</taxon>
        <taxon>Multicrustacea</taxon>
        <taxon>Malacostraca</taxon>
        <taxon>Eumalacostraca</taxon>
        <taxon>Eucarida</taxon>
        <taxon>Decapoda</taxon>
        <taxon>Pleocyemata</taxon>
        <taxon>Brachyura</taxon>
        <taxon>Eubrachyura</taxon>
        <taxon>Portunoidea</taxon>
        <taxon>Portunidae</taxon>
        <taxon>Portuninae</taxon>
        <taxon>Scylla</taxon>
    </lineage>
</organism>
<feature type="region of interest" description="Disordered" evidence="1">
    <location>
        <begin position="716"/>
        <end position="853"/>
    </location>
</feature>
<dbReference type="EMBL" id="JARAKH010000023">
    <property type="protein sequence ID" value="KAK8392038.1"/>
    <property type="molecule type" value="Genomic_DNA"/>
</dbReference>
<feature type="region of interest" description="Disordered" evidence="1">
    <location>
        <begin position="502"/>
        <end position="564"/>
    </location>
</feature>
<feature type="compositionally biased region" description="Gly residues" evidence="1">
    <location>
        <begin position="649"/>
        <end position="674"/>
    </location>
</feature>
<feature type="region of interest" description="Disordered" evidence="1">
    <location>
        <begin position="294"/>
        <end position="364"/>
    </location>
</feature>
<sequence>MAVTSLPQGNVTLLHTTLSLQGEFNLTALPTPMSNETYQRYLRELDLKKFYSTYDVWTGIRTAVTLALFFVFTVTVILYKSKCKPRRKYELYPSLEDMPGRPLDYCDYWCSSPGSHETGQKSSQVDSLGQCYNQGRVKTGSAPLPTQRSVGSYSSLNNSFRVKSLPGSVMRINCSRNSSFERDDSQATAHSVRSEFLSVPGVRLQSTGSSSDGYSAGSSLHDLSGEMTPMALLGVPGLGPRGNKPLLQLGGMDWDSDHATAEWVQTIDINVIQPTPNISPCGSVRSVSDNSELARLPLPGRGRAASQMSLDSPDLDSRSIGSDSVFLEESGGEMFSSRSESMDSGSPSLLATPRQVITPSPRSARRKIQSFRLGINTSSLPLPPSPTPIPLRAVVSDAAARPRDQRSRQKLLQRQRVHEEPLGGMEVAPKRGLSPMSSLAVPTLGSHLRASCERLAAHAALQSDRDHASSKSSSLLVPSASGSTEEEPMCAVFTVPSLRRCNSATTPEQQQEVEGWRGSESDQNPVMRRADSEQNPVMRRADSANSRPRVSSESSSGSDDASESVSFHLMVPALSLDQPSANTSRASSPALSPDSSPNTTPPPARRTPITPTSSASQSPRHLQSPFSTSSTPSPTRGRGARNNYLTVGRGNGLLGNGLHPGGVGARRGGVAGRGNGRRVLRRQYSQCMPPSPTLRDVPSPPGSLPIYAEEMDLEGEWTFPPAPPPSPFKAGQALYFRQDSSSPSTLPGSQHLSRQDSSPTSPRSAGYHLLCQDSTPSSPQLRHQDSSPTPPVGKPPFSREGSSPTPPCCTKSSLTREDSSPPSSSFPSEMRDDSRHPSSSSTSSSSSVMETPC</sequence>
<protein>
    <submittedName>
        <fullName evidence="3">Uncharacterized protein</fullName>
    </submittedName>
</protein>
<feature type="compositionally biased region" description="Polar residues" evidence="1">
    <location>
        <begin position="502"/>
        <end position="512"/>
    </location>
</feature>
<feature type="compositionally biased region" description="Low complexity" evidence="1">
    <location>
        <begin position="624"/>
        <end position="635"/>
    </location>
</feature>
<evidence type="ECO:0000256" key="1">
    <source>
        <dbReference type="SAM" id="MobiDB-lite"/>
    </source>
</evidence>
<evidence type="ECO:0000313" key="3">
    <source>
        <dbReference type="EMBL" id="KAK8392039.1"/>
    </source>
</evidence>
<feature type="compositionally biased region" description="Low complexity" evidence="1">
    <location>
        <begin position="584"/>
        <end position="598"/>
    </location>
</feature>